<organism evidence="19 20">
    <name type="scientific">Nocardioides silvaticus</name>
    <dbReference type="NCBI Taxonomy" id="2201891"/>
    <lineage>
        <taxon>Bacteria</taxon>
        <taxon>Bacillati</taxon>
        <taxon>Actinomycetota</taxon>
        <taxon>Actinomycetes</taxon>
        <taxon>Propionibacteriales</taxon>
        <taxon>Nocardioidaceae</taxon>
        <taxon>Nocardioides</taxon>
    </lineage>
</organism>
<keyword evidence="13" id="KW-0411">Iron-sulfur</keyword>
<feature type="chain" id="PRO_5016258793" description="Oxygen sensor histidine kinase NreB" evidence="17">
    <location>
        <begin position="34"/>
        <end position="426"/>
    </location>
</feature>
<dbReference type="RefSeq" id="WP_109695061.1">
    <property type="nucleotide sequence ID" value="NZ_QGDD01000006.1"/>
</dbReference>
<dbReference type="PANTHER" id="PTHR24421">
    <property type="entry name" value="NITRATE/NITRITE SENSOR PROTEIN NARX-RELATED"/>
    <property type="match status" value="1"/>
</dbReference>
<keyword evidence="16" id="KW-0812">Transmembrane</keyword>
<evidence type="ECO:0000256" key="8">
    <source>
        <dbReference type="ARBA" id="ARBA00022679"/>
    </source>
</evidence>
<evidence type="ECO:0000256" key="10">
    <source>
        <dbReference type="ARBA" id="ARBA00022777"/>
    </source>
</evidence>
<protein>
    <recommendedName>
        <fullName evidence="5">Oxygen sensor histidine kinase NreB</fullName>
        <ecNumber evidence="4">2.7.13.3</ecNumber>
    </recommendedName>
    <alternativeName>
        <fullName evidence="15">Nitrogen regulation protein B</fullName>
    </alternativeName>
</protein>
<dbReference type="CDD" id="cd16917">
    <property type="entry name" value="HATPase_UhpB-NarQ-NarX-like"/>
    <property type="match status" value="1"/>
</dbReference>
<keyword evidence="6" id="KW-0004">4Fe-4S</keyword>
<name>A0A316TJ51_9ACTN</name>
<dbReference type="PANTHER" id="PTHR24421:SF61">
    <property type="entry name" value="OXYGEN SENSOR HISTIDINE KINASE NREB"/>
    <property type="match status" value="1"/>
</dbReference>
<evidence type="ECO:0000256" key="13">
    <source>
        <dbReference type="ARBA" id="ARBA00023014"/>
    </source>
</evidence>
<gene>
    <name evidence="19" type="ORF">DJ010_14790</name>
</gene>
<evidence type="ECO:0000256" key="6">
    <source>
        <dbReference type="ARBA" id="ARBA00022485"/>
    </source>
</evidence>
<dbReference type="InterPro" id="IPR005467">
    <property type="entry name" value="His_kinase_dom"/>
</dbReference>
<comment type="caution">
    <text evidence="19">The sequence shown here is derived from an EMBL/GenBank/DDBJ whole genome shotgun (WGS) entry which is preliminary data.</text>
</comment>
<evidence type="ECO:0000256" key="1">
    <source>
        <dbReference type="ARBA" id="ARBA00000085"/>
    </source>
</evidence>
<evidence type="ECO:0000313" key="20">
    <source>
        <dbReference type="Proteomes" id="UP000245507"/>
    </source>
</evidence>
<dbReference type="EMBL" id="QGDD01000006">
    <property type="protein sequence ID" value="PWN02364.1"/>
    <property type="molecule type" value="Genomic_DNA"/>
</dbReference>
<dbReference type="InterPro" id="IPR011712">
    <property type="entry name" value="Sig_transdc_His_kin_sub3_dim/P"/>
</dbReference>
<dbReference type="GO" id="GO:0046983">
    <property type="term" value="F:protein dimerization activity"/>
    <property type="evidence" value="ECO:0007669"/>
    <property type="project" value="InterPro"/>
</dbReference>
<dbReference type="InterPro" id="IPR050482">
    <property type="entry name" value="Sensor_HK_TwoCompSys"/>
</dbReference>
<keyword evidence="9" id="KW-0479">Metal-binding</keyword>
<feature type="domain" description="Histidine kinase" evidence="18">
    <location>
        <begin position="243"/>
        <end position="426"/>
    </location>
</feature>
<comment type="subcellular location">
    <subcellularLocation>
        <location evidence="3">Cytoplasm</location>
    </subcellularLocation>
</comment>
<dbReference type="GO" id="GO:0005737">
    <property type="term" value="C:cytoplasm"/>
    <property type="evidence" value="ECO:0007669"/>
    <property type="project" value="UniProtKB-SubCell"/>
</dbReference>
<dbReference type="InterPro" id="IPR036890">
    <property type="entry name" value="HATPase_C_sf"/>
</dbReference>
<dbReference type="Proteomes" id="UP000245507">
    <property type="component" value="Unassembled WGS sequence"/>
</dbReference>
<dbReference type="SMART" id="SM00387">
    <property type="entry name" value="HATPase_c"/>
    <property type="match status" value="1"/>
</dbReference>
<feature type="transmembrane region" description="Helical" evidence="16">
    <location>
        <begin position="185"/>
        <end position="208"/>
    </location>
</feature>
<reference evidence="19 20" key="1">
    <citation type="submission" date="2018-05" db="EMBL/GenBank/DDBJ databases">
        <title>Nocardioides silvaticus genome.</title>
        <authorList>
            <person name="Li C."/>
            <person name="Wang G."/>
        </authorList>
    </citation>
    <scope>NUCLEOTIDE SEQUENCE [LARGE SCALE GENOMIC DNA]</scope>
    <source>
        <strain evidence="19 20">CCTCC AB 2018079</strain>
    </source>
</reference>
<dbReference type="GO" id="GO:0046872">
    <property type="term" value="F:metal ion binding"/>
    <property type="evidence" value="ECO:0007669"/>
    <property type="project" value="UniProtKB-KW"/>
</dbReference>
<dbReference type="PROSITE" id="PS50109">
    <property type="entry name" value="HIS_KIN"/>
    <property type="match status" value="1"/>
</dbReference>
<evidence type="ECO:0000256" key="2">
    <source>
        <dbReference type="ARBA" id="ARBA00001966"/>
    </source>
</evidence>
<keyword evidence="16" id="KW-0472">Membrane</keyword>
<dbReference type="AlphaFoldDB" id="A0A316TJ51"/>
<evidence type="ECO:0000256" key="16">
    <source>
        <dbReference type="SAM" id="Phobius"/>
    </source>
</evidence>
<evidence type="ECO:0000256" key="4">
    <source>
        <dbReference type="ARBA" id="ARBA00012438"/>
    </source>
</evidence>
<feature type="signal peptide" evidence="17">
    <location>
        <begin position="1"/>
        <end position="33"/>
    </location>
</feature>
<dbReference type="Gene3D" id="3.30.565.10">
    <property type="entry name" value="Histidine kinase-like ATPase, C-terminal domain"/>
    <property type="match status" value="1"/>
</dbReference>
<dbReference type="GO" id="GO:0016020">
    <property type="term" value="C:membrane"/>
    <property type="evidence" value="ECO:0007669"/>
    <property type="project" value="InterPro"/>
</dbReference>
<dbReference type="GO" id="GO:0051539">
    <property type="term" value="F:4 iron, 4 sulfur cluster binding"/>
    <property type="evidence" value="ECO:0007669"/>
    <property type="project" value="UniProtKB-KW"/>
</dbReference>
<keyword evidence="10" id="KW-0418">Kinase</keyword>
<accession>A0A316TJ51</accession>
<sequence length="426" mass="45680">MRWYTNPVVQFLAAGFVTLVVVLVATSALSAGAADDEAIEEAQTLTVVLARSVAEPAVPKGLVKGDAAAIDKLDRQVLDRLLVGDVLRIKIWAADGTVLYSDKTDLIGSVYTLDDDERAVLEDGGADAEHADLDRPQNRFERDLGGDLLEVYTRITSPEGQPLLFEAYFSADQVADRREEVLQRFLPISIGALVALTVVATPLILLLTRRAAKDGRERERLLRAAVRASDAERVRIARDLHDGVVQDLAGSSYSISTLVGRLDDEPEVAGELEEVSRTLRTSMRSLRSLLVEIYPPDLHVEGLAAALHDLTAPLAAAGVSVDVDVTGESGSSDDAVALVWRVAQEAVRNVAAHAGAQRMSVTVHREERLLVLEVIDDGRGFDTTSARAGGGFGLRGLRSLARDAGARLEVESTVGVGTTVRLEVPA</sequence>
<comment type="function">
    <text evidence="14">Member of the two-component regulatory system NreB/NreC involved in the control of dissimilatory nitrate/nitrite reduction in response to oxygen. NreB functions as a direct oxygen sensor histidine kinase which is autophosphorylated, in the absence of oxygen, probably at the conserved histidine residue, and transfers its phosphate group probably to a conserved aspartate residue of NreC. NreB/NreC activates the expression of the nitrate (narGHJI) and nitrite (nir) reductase operons, as well as the putative nitrate transporter gene narT.</text>
</comment>
<dbReference type="SUPFAM" id="SSF55874">
    <property type="entry name" value="ATPase domain of HSP90 chaperone/DNA topoisomerase II/histidine kinase"/>
    <property type="match status" value="1"/>
</dbReference>
<evidence type="ECO:0000256" key="14">
    <source>
        <dbReference type="ARBA" id="ARBA00024827"/>
    </source>
</evidence>
<evidence type="ECO:0000259" key="18">
    <source>
        <dbReference type="PROSITE" id="PS50109"/>
    </source>
</evidence>
<dbReference type="EC" id="2.7.13.3" evidence="4"/>
<dbReference type="InterPro" id="IPR004358">
    <property type="entry name" value="Sig_transdc_His_kin-like_C"/>
</dbReference>
<keyword evidence="17" id="KW-0732">Signal</keyword>
<keyword evidence="8" id="KW-0808">Transferase</keyword>
<comment type="catalytic activity">
    <reaction evidence="1">
        <text>ATP + protein L-histidine = ADP + protein N-phospho-L-histidine.</text>
        <dbReference type="EC" id="2.7.13.3"/>
    </reaction>
</comment>
<keyword evidence="12" id="KW-0902">Two-component regulatory system</keyword>
<dbReference type="InterPro" id="IPR003594">
    <property type="entry name" value="HATPase_dom"/>
</dbReference>
<evidence type="ECO:0000256" key="7">
    <source>
        <dbReference type="ARBA" id="ARBA00022490"/>
    </source>
</evidence>
<dbReference type="OrthoDB" id="144293at2"/>
<dbReference type="Pfam" id="PF07730">
    <property type="entry name" value="HisKA_3"/>
    <property type="match status" value="1"/>
</dbReference>
<evidence type="ECO:0000256" key="5">
    <source>
        <dbReference type="ARBA" id="ARBA00017322"/>
    </source>
</evidence>
<dbReference type="Pfam" id="PF02518">
    <property type="entry name" value="HATPase_c"/>
    <property type="match status" value="1"/>
</dbReference>
<keyword evidence="11" id="KW-0408">Iron</keyword>
<keyword evidence="16" id="KW-1133">Transmembrane helix</keyword>
<evidence type="ECO:0000313" key="19">
    <source>
        <dbReference type="EMBL" id="PWN02364.1"/>
    </source>
</evidence>
<dbReference type="PRINTS" id="PR00344">
    <property type="entry name" value="BCTRLSENSOR"/>
</dbReference>
<evidence type="ECO:0000256" key="12">
    <source>
        <dbReference type="ARBA" id="ARBA00023012"/>
    </source>
</evidence>
<dbReference type="GO" id="GO:0000155">
    <property type="term" value="F:phosphorelay sensor kinase activity"/>
    <property type="evidence" value="ECO:0007669"/>
    <property type="project" value="InterPro"/>
</dbReference>
<evidence type="ECO:0000256" key="9">
    <source>
        <dbReference type="ARBA" id="ARBA00022723"/>
    </source>
</evidence>
<dbReference type="Gene3D" id="1.20.5.1930">
    <property type="match status" value="1"/>
</dbReference>
<proteinExistence type="predicted"/>
<keyword evidence="20" id="KW-1185">Reference proteome</keyword>
<comment type="cofactor">
    <cofactor evidence="2">
        <name>[4Fe-4S] cluster</name>
        <dbReference type="ChEBI" id="CHEBI:49883"/>
    </cofactor>
</comment>
<evidence type="ECO:0000256" key="3">
    <source>
        <dbReference type="ARBA" id="ARBA00004496"/>
    </source>
</evidence>
<keyword evidence="7" id="KW-0963">Cytoplasm</keyword>
<evidence type="ECO:0000256" key="17">
    <source>
        <dbReference type="SAM" id="SignalP"/>
    </source>
</evidence>
<evidence type="ECO:0000256" key="15">
    <source>
        <dbReference type="ARBA" id="ARBA00030800"/>
    </source>
</evidence>
<evidence type="ECO:0000256" key="11">
    <source>
        <dbReference type="ARBA" id="ARBA00023004"/>
    </source>
</evidence>